<evidence type="ECO:0000256" key="5">
    <source>
        <dbReference type="ARBA" id="ARBA00022763"/>
    </source>
</evidence>
<dbReference type="GO" id="GO:0005524">
    <property type="term" value="F:ATP binding"/>
    <property type="evidence" value="ECO:0007669"/>
    <property type="project" value="UniProtKB-KW"/>
</dbReference>
<evidence type="ECO:0000256" key="2">
    <source>
        <dbReference type="ARBA" id="ARBA00009441"/>
    </source>
</evidence>
<evidence type="ECO:0000256" key="3">
    <source>
        <dbReference type="ARBA" id="ARBA00021315"/>
    </source>
</evidence>
<dbReference type="InterPro" id="IPR027417">
    <property type="entry name" value="P-loop_NTPase"/>
</dbReference>
<evidence type="ECO:0000259" key="11">
    <source>
        <dbReference type="Pfam" id="PF02463"/>
    </source>
</evidence>
<evidence type="ECO:0000313" key="12">
    <source>
        <dbReference type="EMBL" id="PKQ64560.1"/>
    </source>
</evidence>
<feature type="domain" description="RecF/RecN/SMC N-terminal" evidence="11">
    <location>
        <begin position="2"/>
        <end position="509"/>
    </location>
</feature>
<organism evidence="12 13">
    <name type="scientific">Labilibaculum manganireducens</name>
    <dbReference type="NCBI Taxonomy" id="1940525"/>
    <lineage>
        <taxon>Bacteria</taxon>
        <taxon>Pseudomonadati</taxon>
        <taxon>Bacteroidota</taxon>
        <taxon>Bacteroidia</taxon>
        <taxon>Marinilabiliales</taxon>
        <taxon>Marinifilaceae</taxon>
        <taxon>Labilibaculum</taxon>
    </lineage>
</organism>
<dbReference type="Proteomes" id="UP000233618">
    <property type="component" value="Unassembled WGS sequence"/>
</dbReference>
<dbReference type="AlphaFoldDB" id="A0A2N3I2L5"/>
<dbReference type="Gene3D" id="3.40.50.300">
    <property type="entry name" value="P-loop containing nucleotide triphosphate hydrolases"/>
    <property type="match status" value="2"/>
</dbReference>
<dbReference type="PIRSF" id="PIRSF003128">
    <property type="entry name" value="RecN"/>
    <property type="match status" value="1"/>
</dbReference>
<keyword evidence="5 9" id="KW-0227">DNA damage</keyword>
<evidence type="ECO:0000256" key="8">
    <source>
        <dbReference type="ARBA" id="ARBA00033408"/>
    </source>
</evidence>
<comment type="similarity">
    <text evidence="2 9">Belongs to the RecN family.</text>
</comment>
<evidence type="ECO:0000256" key="6">
    <source>
        <dbReference type="ARBA" id="ARBA00022840"/>
    </source>
</evidence>
<protein>
    <recommendedName>
        <fullName evidence="3 9">DNA repair protein RecN</fullName>
    </recommendedName>
    <alternativeName>
        <fullName evidence="8 9">Recombination protein N</fullName>
    </alternativeName>
</protein>
<dbReference type="PANTHER" id="PTHR11059">
    <property type="entry name" value="DNA REPAIR PROTEIN RECN"/>
    <property type="match status" value="1"/>
</dbReference>
<sequence length="551" mass="62019">MLQSISIQNYALITKLDIEFSDGFSVITGETGSGKSILLGALSLVLGQRAEVNVLKDKEQKCIIESSFSIERYQLEKFFADNELDYEKETLLRREILPNGKSRAFVNDSPVSVKILKELGLRLIDVHSQNQNLVIGSFEYQVGIVDTYAGNSEILKKYQECFDKFQKLKQELRKQEELAAKEKADLDYFQFQLEQLLEAKLVAGEQVEMEAELETLTHAEEIKSGLVKAYENLSEGEFPIVTQLKEARNAVAQIKNVFPDAESFFERLESAYIELNDLAQELDRSNESVELDPSRIEFLNQKLDAIYSLQQKHHVNSGEELIQIREELIQKVDKIVSGDDFIEDLKKQLKAQEELVLKSAKKLTDSRVKVIPAIEKTIVSQLVQLGIPNANFKVSTQIKEDFQYLGCDYLSFLFSANKNGQLEEVQRVASGGELSRLMLSIKYLISSSTALPSIVFDEIDTGVSGEIAAKMGTMMNKMAENIQVISITHLPQIAGKGKNHYKVYKADDELETYSNIVLLDQQSRIEELAKMLSGADLTQAALDNAKVLLSN</sequence>
<evidence type="ECO:0000256" key="4">
    <source>
        <dbReference type="ARBA" id="ARBA00022741"/>
    </source>
</evidence>
<keyword evidence="6" id="KW-0067">ATP-binding</keyword>
<dbReference type="GO" id="GO:0006281">
    <property type="term" value="P:DNA repair"/>
    <property type="evidence" value="ECO:0007669"/>
    <property type="project" value="UniProtKB-KW"/>
</dbReference>
<dbReference type="Pfam" id="PF02463">
    <property type="entry name" value="SMC_N"/>
    <property type="match status" value="1"/>
</dbReference>
<comment type="function">
    <text evidence="1 9">May be involved in recombinational repair of damaged DNA.</text>
</comment>
<dbReference type="PANTHER" id="PTHR11059:SF0">
    <property type="entry name" value="DNA REPAIR PROTEIN RECN"/>
    <property type="match status" value="1"/>
</dbReference>
<dbReference type="InterPro" id="IPR003395">
    <property type="entry name" value="RecF/RecN/SMC_N"/>
</dbReference>
<dbReference type="EMBL" id="MVDE01000023">
    <property type="protein sequence ID" value="PKQ64560.1"/>
    <property type="molecule type" value="Genomic_DNA"/>
</dbReference>
<dbReference type="GO" id="GO:0043590">
    <property type="term" value="C:bacterial nucleoid"/>
    <property type="evidence" value="ECO:0007669"/>
    <property type="project" value="TreeGrafter"/>
</dbReference>
<dbReference type="InterPro" id="IPR004604">
    <property type="entry name" value="DNA_recomb/repair_RecN"/>
</dbReference>
<keyword evidence="7 9" id="KW-0234">DNA repair</keyword>
<name>A0A2N3I2L5_9BACT</name>
<evidence type="ECO:0000256" key="10">
    <source>
        <dbReference type="SAM" id="Coils"/>
    </source>
</evidence>
<proteinExistence type="inferred from homology"/>
<keyword evidence="4" id="KW-0547">Nucleotide-binding</keyword>
<feature type="coiled-coil region" evidence="10">
    <location>
        <begin position="155"/>
        <end position="185"/>
    </location>
</feature>
<dbReference type="GO" id="GO:0006310">
    <property type="term" value="P:DNA recombination"/>
    <property type="evidence" value="ECO:0007669"/>
    <property type="project" value="InterPro"/>
</dbReference>
<evidence type="ECO:0000313" key="13">
    <source>
        <dbReference type="Proteomes" id="UP000233618"/>
    </source>
</evidence>
<evidence type="ECO:0000256" key="7">
    <source>
        <dbReference type="ARBA" id="ARBA00023204"/>
    </source>
</evidence>
<keyword evidence="10" id="KW-0175">Coiled coil</keyword>
<keyword evidence="13" id="KW-1185">Reference proteome</keyword>
<gene>
    <name evidence="12" type="ORF">BZG01_14330</name>
</gene>
<evidence type="ECO:0000256" key="9">
    <source>
        <dbReference type="PIRNR" id="PIRNR003128"/>
    </source>
</evidence>
<reference evidence="12 13" key="1">
    <citation type="journal article" date="2017" name="Front. Microbiol.">
        <title>Labilibaculum manganireducens gen. nov., sp. nov. and Labilibaculum filiforme sp. nov., Novel Bacteroidetes Isolated from Subsurface Sediments of the Baltic Sea.</title>
        <authorList>
            <person name="Vandieken V."/>
            <person name="Marshall I.P."/>
            <person name="Niemann H."/>
            <person name="Engelen B."/>
            <person name="Cypionka H."/>
        </authorList>
    </citation>
    <scope>NUCLEOTIDE SEQUENCE [LARGE SCALE GENOMIC DNA]</scope>
    <source>
        <strain evidence="12 13">59.10-2M</strain>
    </source>
</reference>
<dbReference type="RefSeq" id="WP_101310538.1">
    <property type="nucleotide sequence ID" value="NZ_MVDE01000023.1"/>
</dbReference>
<dbReference type="SUPFAM" id="SSF52540">
    <property type="entry name" value="P-loop containing nucleoside triphosphate hydrolases"/>
    <property type="match status" value="2"/>
</dbReference>
<comment type="caution">
    <text evidence="12">The sequence shown here is derived from an EMBL/GenBank/DDBJ whole genome shotgun (WGS) entry which is preliminary data.</text>
</comment>
<dbReference type="NCBIfam" id="TIGR00634">
    <property type="entry name" value="recN"/>
    <property type="match status" value="1"/>
</dbReference>
<accession>A0A2N3I2L5</accession>
<dbReference type="CDD" id="cd03241">
    <property type="entry name" value="ABC_RecN"/>
    <property type="match status" value="2"/>
</dbReference>
<evidence type="ECO:0000256" key="1">
    <source>
        <dbReference type="ARBA" id="ARBA00003618"/>
    </source>
</evidence>
<dbReference type="GO" id="GO:0009432">
    <property type="term" value="P:SOS response"/>
    <property type="evidence" value="ECO:0007669"/>
    <property type="project" value="TreeGrafter"/>
</dbReference>